<dbReference type="AlphaFoldDB" id="A0AAD4H1J8"/>
<accession>A0AAD4H1J8</accession>
<protein>
    <submittedName>
        <fullName evidence="1">Uncharacterized protein</fullName>
    </submittedName>
</protein>
<proteinExistence type="predicted"/>
<dbReference type="EMBL" id="JAAAIL010003850">
    <property type="protein sequence ID" value="KAG0249046.1"/>
    <property type="molecule type" value="Genomic_DNA"/>
</dbReference>
<keyword evidence="2" id="KW-1185">Reference proteome</keyword>
<name>A0AAD4H1J8_9FUNG</name>
<organism evidence="1 2">
    <name type="scientific">Linnemannia exigua</name>
    <dbReference type="NCBI Taxonomy" id="604196"/>
    <lineage>
        <taxon>Eukaryota</taxon>
        <taxon>Fungi</taxon>
        <taxon>Fungi incertae sedis</taxon>
        <taxon>Mucoromycota</taxon>
        <taxon>Mortierellomycotina</taxon>
        <taxon>Mortierellomycetes</taxon>
        <taxon>Mortierellales</taxon>
        <taxon>Mortierellaceae</taxon>
        <taxon>Linnemannia</taxon>
    </lineage>
</organism>
<evidence type="ECO:0000313" key="2">
    <source>
        <dbReference type="Proteomes" id="UP001194580"/>
    </source>
</evidence>
<dbReference type="Proteomes" id="UP001194580">
    <property type="component" value="Unassembled WGS sequence"/>
</dbReference>
<reference evidence="1" key="1">
    <citation type="journal article" date="2020" name="Fungal Divers.">
        <title>Resolving the Mortierellaceae phylogeny through synthesis of multi-gene phylogenetics and phylogenomics.</title>
        <authorList>
            <person name="Vandepol N."/>
            <person name="Liber J."/>
            <person name="Desiro A."/>
            <person name="Na H."/>
            <person name="Kennedy M."/>
            <person name="Barry K."/>
            <person name="Grigoriev I.V."/>
            <person name="Miller A.N."/>
            <person name="O'Donnell K."/>
            <person name="Stajich J.E."/>
            <person name="Bonito G."/>
        </authorList>
    </citation>
    <scope>NUCLEOTIDE SEQUENCE</scope>
    <source>
        <strain evidence="1">NRRL 28262</strain>
    </source>
</reference>
<feature type="non-terminal residue" evidence="1">
    <location>
        <position position="1"/>
    </location>
</feature>
<sequence>AVENGGLDVEMAQARFMGCTLEEAVRSHAVVFAAEEARRGEKVVRWESWWEEKLRASAAAWKA</sequence>
<evidence type="ECO:0000313" key="1">
    <source>
        <dbReference type="EMBL" id="KAG0249046.1"/>
    </source>
</evidence>
<gene>
    <name evidence="1" type="ORF">BGZ95_007726</name>
</gene>
<comment type="caution">
    <text evidence="1">The sequence shown here is derived from an EMBL/GenBank/DDBJ whole genome shotgun (WGS) entry which is preliminary data.</text>
</comment>